<name>L2GMY5_VITCO</name>
<evidence type="ECO:0000313" key="5">
    <source>
        <dbReference type="EMBL" id="ELA41662.1"/>
    </source>
</evidence>
<keyword evidence="4" id="KW-0539">Nucleus</keyword>
<organism evidence="5 6">
    <name type="scientific">Vittaforma corneae (strain ATCC 50505)</name>
    <name type="common">Microsporidian parasite</name>
    <name type="synonym">Nosema corneum</name>
    <dbReference type="NCBI Taxonomy" id="993615"/>
    <lineage>
        <taxon>Eukaryota</taxon>
        <taxon>Fungi</taxon>
        <taxon>Fungi incertae sedis</taxon>
        <taxon>Microsporidia</taxon>
        <taxon>Nosematidae</taxon>
        <taxon>Vittaforma</taxon>
    </lineage>
</organism>
<gene>
    <name evidence="5" type="ORF">VICG_01295</name>
</gene>
<dbReference type="PANTHER" id="PTHR12694:SF8">
    <property type="entry name" value="TRANSCRIPTION INITIATION FACTOR IIA SUBUNIT 1"/>
    <property type="match status" value="1"/>
</dbReference>
<dbReference type="GeneID" id="19882006"/>
<dbReference type="GO" id="GO:0006367">
    <property type="term" value="P:transcription initiation at RNA polymerase II promoter"/>
    <property type="evidence" value="ECO:0007669"/>
    <property type="project" value="InterPro"/>
</dbReference>
<dbReference type="HOGENOM" id="CLU_2074970_0_0_1"/>
<dbReference type="GO" id="GO:0005672">
    <property type="term" value="C:transcription factor TFIIA complex"/>
    <property type="evidence" value="ECO:0007669"/>
    <property type="project" value="InterPro"/>
</dbReference>
<dbReference type="AlphaFoldDB" id="L2GMY5"/>
<evidence type="ECO:0000256" key="1">
    <source>
        <dbReference type="ARBA" id="ARBA00004123"/>
    </source>
</evidence>
<dbReference type="RefSeq" id="XP_007604741.1">
    <property type="nucleotide sequence ID" value="XM_007604679.1"/>
</dbReference>
<dbReference type="InterPro" id="IPR004855">
    <property type="entry name" value="TFIIA_asu/bsu"/>
</dbReference>
<dbReference type="InParanoid" id="L2GMY5"/>
<sequence length="118" mass="13935">MLEQEGPMHSIDRDMAYSIQREWLKNLEVLQSEPVVNTADLAELQERDESFEDSHSDLLSEEDRLDRLERQIGVYMVCFFTKVTKTKTKWKCSFKNGFINLDNYDIPYSTATGEFLQW</sequence>
<evidence type="ECO:0000256" key="2">
    <source>
        <dbReference type="ARBA" id="ARBA00010059"/>
    </source>
</evidence>
<keyword evidence="6" id="KW-1185">Reference proteome</keyword>
<dbReference type="Gene3D" id="2.30.18.10">
    <property type="entry name" value="Transcription factor IIA (TFIIA), beta-barrel domain"/>
    <property type="match status" value="1"/>
</dbReference>
<protein>
    <submittedName>
        <fullName evidence="5">Uncharacterized protein</fullName>
    </submittedName>
</protein>
<dbReference type="SUPFAM" id="SSF50784">
    <property type="entry name" value="Transcription factor IIA (TFIIA), beta-barrel domain"/>
    <property type="match status" value="1"/>
</dbReference>
<dbReference type="EMBL" id="JH370140">
    <property type="protein sequence ID" value="ELA41662.1"/>
    <property type="molecule type" value="Genomic_DNA"/>
</dbReference>
<dbReference type="VEuPathDB" id="MicrosporidiaDB:VICG_01295"/>
<dbReference type="Pfam" id="PF03153">
    <property type="entry name" value="TFIIA"/>
    <property type="match status" value="1"/>
</dbReference>
<dbReference type="STRING" id="993615.L2GMY5"/>
<accession>L2GMY5</accession>
<dbReference type="OrthoDB" id="6275927at2759"/>
<dbReference type="Proteomes" id="UP000011082">
    <property type="component" value="Unassembled WGS sequence"/>
</dbReference>
<comment type="similarity">
    <text evidence="2">Belongs to the TFIIA subunit 1 family.</text>
</comment>
<comment type="subcellular location">
    <subcellularLocation>
        <location evidence="1">Nucleus</location>
    </subcellularLocation>
</comment>
<dbReference type="InterPro" id="IPR009088">
    <property type="entry name" value="TFIIA_b-brl"/>
</dbReference>
<keyword evidence="3" id="KW-0804">Transcription</keyword>
<evidence type="ECO:0000256" key="4">
    <source>
        <dbReference type="ARBA" id="ARBA00023242"/>
    </source>
</evidence>
<reference evidence="6" key="1">
    <citation type="submission" date="2011-05" db="EMBL/GenBank/DDBJ databases">
        <title>The genome sequence of Vittaforma corneae strain ATCC 50505.</title>
        <authorList>
            <consortium name="The Broad Institute Genome Sequencing Platform"/>
            <person name="Cuomo C."/>
            <person name="Didier E."/>
            <person name="Bowers L."/>
            <person name="Young S.K."/>
            <person name="Zeng Q."/>
            <person name="Gargeya S."/>
            <person name="Fitzgerald M."/>
            <person name="Haas B."/>
            <person name="Abouelleil A."/>
            <person name="Alvarado L."/>
            <person name="Arachchi H.M."/>
            <person name="Berlin A."/>
            <person name="Chapman S.B."/>
            <person name="Gearin G."/>
            <person name="Goldberg J."/>
            <person name="Griggs A."/>
            <person name="Gujja S."/>
            <person name="Hansen M."/>
            <person name="Heiman D."/>
            <person name="Howarth C."/>
            <person name="Larimer J."/>
            <person name="Lui A."/>
            <person name="MacDonald P.J.P."/>
            <person name="McCowen C."/>
            <person name="Montmayeur A."/>
            <person name="Murphy C."/>
            <person name="Neiman D."/>
            <person name="Pearson M."/>
            <person name="Priest M."/>
            <person name="Roberts A."/>
            <person name="Saif S."/>
            <person name="Shea T."/>
            <person name="Sisk P."/>
            <person name="Stolte C."/>
            <person name="Sykes S."/>
            <person name="Wortman J."/>
            <person name="Nusbaum C."/>
            <person name="Birren B."/>
        </authorList>
    </citation>
    <scope>NUCLEOTIDE SEQUENCE [LARGE SCALE GENOMIC DNA]</scope>
    <source>
        <strain evidence="6">ATCC 50505</strain>
    </source>
</reference>
<evidence type="ECO:0000256" key="3">
    <source>
        <dbReference type="ARBA" id="ARBA00023163"/>
    </source>
</evidence>
<evidence type="ECO:0000313" key="6">
    <source>
        <dbReference type="Proteomes" id="UP000011082"/>
    </source>
</evidence>
<proteinExistence type="inferred from homology"/>
<dbReference type="PANTHER" id="PTHR12694">
    <property type="entry name" value="TRANSCRIPTION INITIATION FACTOR IIA SUBUNIT 1"/>
    <property type="match status" value="1"/>
</dbReference>